<gene>
    <name evidence="2" type="ORF">GGR03_001209</name>
</gene>
<evidence type="ECO:0000256" key="1">
    <source>
        <dbReference type="SAM" id="Phobius"/>
    </source>
</evidence>
<accession>A0A7W6MNT2</accession>
<dbReference type="Proteomes" id="UP000588647">
    <property type="component" value="Unassembled WGS sequence"/>
</dbReference>
<evidence type="ECO:0008006" key="4">
    <source>
        <dbReference type="Google" id="ProtNLM"/>
    </source>
</evidence>
<evidence type="ECO:0000313" key="3">
    <source>
        <dbReference type="Proteomes" id="UP000588647"/>
    </source>
</evidence>
<sequence length="327" mass="33343">MAVSVGFTWSVASGAIIPFLGPLFAAQFLIASSRPLSLAQTAATIGFVVVAGVVLQGVAATTADEPMVLLPLLGLFYFACFHAQATGRGGAAVFLLLVVGIMVPLLTVLHRDLGTSALAVLTYGIASGVVLTWLAHAVVPDIGSNDPPPAPLPIHSRPLLRAAADAVILLLIVTLCLTKDEWATAMVIPITVASIQTQLDLSAGARAAVGLVLINLIGGIAASAAFVLLEIRPSLLSMFVLVLLAGLVFGGRAASLSASAKVYAGALTTFLLVFGAGVSPLPGTAAESFSTRIGYIVIAVSYAMLMGALLWPKLGATLPSLPVSKAR</sequence>
<evidence type="ECO:0000313" key="2">
    <source>
        <dbReference type="EMBL" id="MBB4002162.1"/>
    </source>
</evidence>
<feature type="transmembrane region" description="Helical" evidence="1">
    <location>
        <begin position="159"/>
        <end position="178"/>
    </location>
</feature>
<feature type="transmembrane region" description="Helical" evidence="1">
    <location>
        <begin position="7"/>
        <end position="30"/>
    </location>
</feature>
<keyword evidence="3" id="KW-1185">Reference proteome</keyword>
<reference evidence="2 3" key="1">
    <citation type="submission" date="2020-08" db="EMBL/GenBank/DDBJ databases">
        <title>Genomic Encyclopedia of Type Strains, Phase IV (KMG-IV): sequencing the most valuable type-strain genomes for metagenomic binning, comparative biology and taxonomic classification.</title>
        <authorList>
            <person name="Goeker M."/>
        </authorList>
    </citation>
    <scope>NUCLEOTIDE SEQUENCE [LARGE SCALE GENOMIC DNA]</scope>
    <source>
        <strain evidence="2 3">DSM 103570</strain>
    </source>
</reference>
<organism evidence="2 3">
    <name type="scientific">Aurantimonas endophytica</name>
    <dbReference type="NCBI Taxonomy" id="1522175"/>
    <lineage>
        <taxon>Bacteria</taxon>
        <taxon>Pseudomonadati</taxon>
        <taxon>Pseudomonadota</taxon>
        <taxon>Alphaproteobacteria</taxon>
        <taxon>Hyphomicrobiales</taxon>
        <taxon>Aurantimonadaceae</taxon>
        <taxon>Aurantimonas</taxon>
    </lineage>
</organism>
<feature type="transmembrane region" description="Helical" evidence="1">
    <location>
        <begin position="262"/>
        <end position="281"/>
    </location>
</feature>
<feature type="transmembrane region" description="Helical" evidence="1">
    <location>
        <begin position="207"/>
        <end position="229"/>
    </location>
</feature>
<dbReference type="AlphaFoldDB" id="A0A7W6MNT2"/>
<protein>
    <recommendedName>
        <fullName evidence="4">DUF2955 domain-containing protein</fullName>
    </recommendedName>
</protein>
<keyword evidence="1" id="KW-0812">Transmembrane</keyword>
<feature type="transmembrane region" description="Helical" evidence="1">
    <location>
        <begin position="36"/>
        <end position="55"/>
    </location>
</feature>
<feature type="transmembrane region" description="Helical" evidence="1">
    <location>
        <begin position="235"/>
        <end position="255"/>
    </location>
</feature>
<keyword evidence="1" id="KW-0472">Membrane</keyword>
<feature type="transmembrane region" description="Helical" evidence="1">
    <location>
        <begin position="293"/>
        <end position="311"/>
    </location>
</feature>
<keyword evidence="1" id="KW-1133">Transmembrane helix</keyword>
<feature type="transmembrane region" description="Helical" evidence="1">
    <location>
        <begin position="67"/>
        <end position="85"/>
    </location>
</feature>
<proteinExistence type="predicted"/>
<feature type="transmembrane region" description="Helical" evidence="1">
    <location>
        <begin position="116"/>
        <end position="139"/>
    </location>
</feature>
<comment type="caution">
    <text evidence="2">The sequence shown here is derived from an EMBL/GenBank/DDBJ whole genome shotgun (WGS) entry which is preliminary data.</text>
</comment>
<name>A0A7W6MNT2_9HYPH</name>
<feature type="transmembrane region" description="Helical" evidence="1">
    <location>
        <begin position="91"/>
        <end position="109"/>
    </location>
</feature>
<dbReference type="EMBL" id="JACIEM010000001">
    <property type="protein sequence ID" value="MBB4002162.1"/>
    <property type="molecule type" value="Genomic_DNA"/>
</dbReference>